<protein>
    <submittedName>
        <fullName evidence="1">Baseplate tail tube cap</fullName>
    </submittedName>
</protein>
<proteinExistence type="predicted"/>
<evidence type="ECO:0000313" key="1">
    <source>
        <dbReference type="EMBL" id="AOO13120.1"/>
    </source>
</evidence>
<organism evidence="1 2">
    <name type="scientific">Cyanophage S-RIM14</name>
    <dbReference type="NCBI Taxonomy" id="1278423"/>
    <lineage>
        <taxon>Viruses</taxon>
        <taxon>Duplodnaviria</taxon>
        <taxon>Heunggongvirae</taxon>
        <taxon>Uroviricota</taxon>
        <taxon>Caudoviricetes</taxon>
        <taxon>Pantevenvirales</taxon>
        <taxon>Kyanoviridae</taxon>
        <taxon>Ahtivirus</taxon>
        <taxon>Ahtivirus sagseatwo</taxon>
    </lineage>
</organism>
<dbReference type="Proteomes" id="UP000225808">
    <property type="component" value="Segment"/>
</dbReference>
<evidence type="ECO:0000313" key="2">
    <source>
        <dbReference type="Proteomes" id="UP000225808"/>
    </source>
</evidence>
<sequence length="319" mass="34285">MANLIYPVGVPVPGDFDDYHEDGPTGAVDYLRIRRFRDKKATNAKNKGFFYNRAGGYQGGRKNNGTICFLACPPDIKTNYITKYSEVKFGAVGMAAGGILAEGSALTTESATATLQEMAGGLVPSTTLDAIAKLTSGLGNQVGSSSGATASDLLAVSQGKIFNPYEENIFQGMAFRSHTFSFKMVARSEAESAIIGQIVSYLKAGSLASFNPQDETSGSGSALLGETDIEGRYLHVPDKFELSFRRLLSNGSELSEIPHYKFAPCVLESVAVSYTPDGQYVALKHADNEVNKLHVPAIAINLNFKEVQYITKEMALQGF</sequence>
<name>A0A1D7SHS5_9CAUD</name>
<gene>
    <name evidence="1" type="ORF">LIS021110_006</name>
</gene>
<reference evidence="1 2" key="1">
    <citation type="journal article" date="2016" name="Environ. Microbiol.">
        <title>Genomic diversification of marine cyanophages into stable ecotypes.</title>
        <authorList>
            <person name="Marston M.F."/>
            <person name="Martiny J.B."/>
        </authorList>
    </citation>
    <scope>NUCLEOTIDE SEQUENCE [LARGE SCALE GENOMIC DNA]</scope>
    <source>
        <strain evidence="1">LIS_02_1110</strain>
    </source>
</reference>
<accession>A0A1D7SHS5</accession>
<dbReference type="EMBL" id="KX349298">
    <property type="protein sequence ID" value="AOO13120.1"/>
    <property type="molecule type" value="Genomic_DNA"/>
</dbReference>